<dbReference type="PANTHER" id="PTHR43084:SF1">
    <property type="entry name" value="PERSULFIDE DIOXYGENASE ETHE1, MITOCHONDRIAL"/>
    <property type="match status" value="1"/>
</dbReference>
<protein>
    <submittedName>
        <fullName evidence="3">MBL fold metallo-hydrolase</fullName>
    </submittedName>
</protein>
<dbReference type="RefSeq" id="WP_251932984.1">
    <property type="nucleotide sequence ID" value="NZ_CP098747.1"/>
</dbReference>
<dbReference type="Proteomes" id="UP001056291">
    <property type="component" value="Chromosome"/>
</dbReference>
<evidence type="ECO:0000313" key="4">
    <source>
        <dbReference type="Proteomes" id="UP001056291"/>
    </source>
</evidence>
<dbReference type="InterPro" id="IPR036866">
    <property type="entry name" value="RibonucZ/Hydroxyglut_hydro"/>
</dbReference>
<dbReference type="InterPro" id="IPR051682">
    <property type="entry name" value="Mito_Persulfide_Diox"/>
</dbReference>
<evidence type="ECO:0000313" key="3">
    <source>
        <dbReference type="EMBL" id="USG60177.1"/>
    </source>
</evidence>
<feature type="domain" description="Metallo-beta-lactamase" evidence="2">
    <location>
        <begin position="14"/>
        <end position="204"/>
    </location>
</feature>
<sequence length="286" mass="31361">MSPEVKAFFHEPTFTVSYVVSDPDSKRAVIIDSVLDFDIKSGRTATTAADDIVRFVTDAGLAVDWILETHVHADHLTAAPYLQQKLGGVIGIGQEVGVVQSEFKKVFNFGPEMNTDGSQFQRLFQDGEEIPVGELTLEILATPGHTPACIVYKIGDAAFVGDTMFMPDYGSARCDFPGGDARVLYQSTQRILSLPAETRLFMCHDYGPGGRAYAWETSVAEQRKDNIHLHDGMSEEEFVVLREGRDADLGMPALIIPSVQVNMLAGKFPQAEENGVAYLKMPVDLL</sequence>
<evidence type="ECO:0000256" key="1">
    <source>
        <dbReference type="ARBA" id="ARBA00022723"/>
    </source>
</evidence>
<name>A0ABY4VZ22_9PROT</name>
<reference evidence="3" key="1">
    <citation type="submission" date="2022-06" db="EMBL/GenBank/DDBJ databases">
        <title>Sneathiella actinostolidae sp. nov., isolated from a sea anemonein the Western Pacific Ocean.</title>
        <authorList>
            <person name="Wei M.J."/>
        </authorList>
    </citation>
    <scope>NUCLEOTIDE SEQUENCE</scope>
    <source>
        <strain evidence="3">PHK-P5</strain>
    </source>
</reference>
<accession>A0ABY4VZ22</accession>
<dbReference type="EMBL" id="CP098747">
    <property type="protein sequence ID" value="USG60177.1"/>
    <property type="molecule type" value="Genomic_DNA"/>
</dbReference>
<dbReference type="Gene3D" id="3.60.15.10">
    <property type="entry name" value="Ribonuclease Z/Hydroxyacylglutathione hydrolase-like"/>
    <property type="match status" value="1"/>
</dbReference>
<organism evidence="3 4">
    <name type="scientific">Sneathiella marina</name>
    <dbReference type="NCBI Taxonomy" id="2950108"/>
    <lineage>
        <taxon>Bacteria</taxon>
        <taxon>Pseudomonadati</taxon>
        <taxon>Pseudomonadota</taxon>
        <taxon>Alphaproteobacteria</taxon>
        <taxon>Sneathiellales</taxon>
        <taxon>Sneathiellaceae</taxon>
        <taxon>Sneathiella</taxon>
    </lineage>
</organism>
<dbReference type="CDD" id="cd07724">
    <property type="entry name" value="POD-like_MBL-fold"/>
    <property type="match status" value="1"/>
</dbReference>
<evidence type="ECO:0000259" key="2">
    <source>
        <dbReference type="SMART" id="SM00849"/>
    </source>
</evidence>
<dbReference type="InterPro" id="IPR001279">
    <property type="entry name" value="Metallo-B-lactamas"/>
</dbReference>
<keyword evidence="4" id="KW-1185">Reference proteome</keyword>
<keyword evidence="1" id="KW-0479">Metal-binding</keyword>
<gene>
    <name evidence="3" type="ORF">NBZ79_13425</name>
</gene>
<dbReference type="SUPFAM" id="SSF56281">
    <property type="entry name" value="Metallo-hydrolase/oxidoreductase"/>
    <property type="match status" value="1"/>
</dbReference>
<dbReference type="Pfam" id="PF00753">
    <property type="entry name" value="Lactamase_B"/>
    <property type="match status" value="1"/>
</dbReference>
<dbReference type="PANTHER" id="PTHR43084">
    <property type="entry name" value="PERSULFIDE DIOXYGENASE ETHE1"/>
    <property type="match status" value="1"/>
</dbReference>
<dbReference type="InterPro" id="IPR044528">
    <property type="entry name" value="POD-like_MBL-fold"/>
</dbReference>
<proteinExistence type="predicted"/>
<dbReference type="SMART" id="SM00849">
    <property type="entry name" value="Lactamase_B"/>
    <property type="match status" value="1"/>
</dbReference>